<proteinExistence type="predicted"/>
<dbReference type="InterPro" id="IPR015915">
    <property type="entry name" value="Kelch-typ_b-propeller"/>
</dbReference>
<dbReference type="InterPro" id="IPR006652">
    <property type="entry name" value="Kelch_1"/>
</dbReference>
<dbReference type="Gramene" id="OIS98674">
    <property type="protein sequence ID" value="OIS98674"/>
    <property type="gene ID" value="A4A49_27401"/>
</dbReference>
<evidence type="ECO:0000313" key="2">
    <source>
        <dbReference type="Proteomes" id="UP000187609"/>
    </source>
</evidence>
<dbReference type="OMA" id="NVNTHEF"/>
<gene>
    <name evidence="1" type="ORF">A4A49_27401</name>
</gene>
<dbReference type="EMBL" id="MJEQ01037191">
    <property type="protein sequence ID" value="OIS98674.1"/>
    <property type="molecule type" value="Genomic_DNA"/>
</dbReference>
<dbReference type="AlphaFoldDB" id="A0A1J6IIG2"/>
<protein>
    <recommendedName>
        <fullName evidence="3">F-boxkelch-repeat protein</fullName>
    </recommendedName>
</protein>
<evidence type="ECO:0000313" key="1">
    <source>
        <dbReference type="EMBL" id="OIS98674.1"/>
    </source>
</evidence>
<accession>A0A1J6IIG2</accession>
<comment type="caution">
    <text evidence="1">The sequence shown here is derived from an EMBL/GenBank/DDBJ whole genome shotgun (WGS) entry which is preliminary data.</text>
</comment>
<name>A0A1J6IIG2_NICAT</name>
<dbReference type="SUPFAM" id="SSF117281">
    <property type="entry name" value="Kelch motif"/>
    <property type="match status" value="1"/>
</dbReference>
<organism evidence="1 2">
    <name type="scientific">Nicotiana attenuata</name>
    <name type="common">Coyote tobacco</name>
    <dbReference type="NCBI Taxonomy" id="49451"/>
    <lineage>
        <taxon>Eukaryota</taxon>
        <taxon>Viridiplantae</taxon>
        <taxon>Streptophyta</taxon>
        <taxon>Embryophyta</taxon>
        <taxon>Tracheophyta</taxon>
        <taxon>Spermatophyta</taxon>
        <taxon>Magnoliopsida</taxon>
        <taxon>eudicotyledons</taxon>
        <taxon>Gunneridae</taxon>
        <taxon>Pentapetalae</taxon>
        <taxon>asterids</taxon>
        <taxon>lamiids</taxon>
        <taxon>Solanales</taxon>
        <taxon>Solanaceae</taxon>
        <taxon>Nicotianoideae</taxon>
        <taxon>Nicotianeae</taxon>
        <taxon>Nicotiana</taxon>
    </lineage>
</organism>
<dbReference type="SMR" id="A0A1J6IIG2"/>
<dbReference type="Pfam" id="PF01344">
    <property type="entry name" value="Kelch_1"/>
    <property type="match status" value="1"/>
</dbReference>
<evidence type="ECO:0008006" key="3">
    <source>
        <dbReference type="Google" id="ProtNLM"/>
    </source>
</evidence>
<keyword evidence="2" id="KW-1185">Reference proteome</keyword>
<dbReference type="Proteomes" id="UP000187609">
    <property type="component" value="Unassembled WGS sequence"/>
</dbReference>
<sequence length="235" mass="27337">MNFGWVTPFVASIGRKLYVLGGPNEREKSPDREFYWGEIYDLDSKEWKVLELDINTFPDFIDSNWHVVEKDGEGTRIILFLFSMECLLFYNVNTHEFLIEDHPSLNLSRPDPEQPDCGGIWELRGNLPMLNNSILYWFTDDLYLYGYDLVEKRWFLSKCLKKELWTIPPKTWWDANDDPRKQILVDLCNGKFLVIVEKGGGKLAVAILLVVKDKDSLNVSVESLHTLLVDPSFIL</sequence>
<reference evidence="1" key="1">
    <citation type="submission" date="2016-11" db="EMBL/GenBank/DDBJ databases">
        <title>The genome of Nicotiana attenuata.</title>
        <authorList>
            <person name="Xu S."/>
            <person name="Brockmoeller T."/>
            <person name="Gaquerel E."/>
            <person name="Navarro A."/>
            <person name="Kuhl H."/>
            <person name="Gase K."/>
            <person name="Ling Z."/>
            <person name="Zhou W."/>
            <person name="Kreitzer C."/>
            <person name="Stanke M."/>
            <person name="Tang H."/>
            <person name="Lyons E."/>
            <person name="Pandey P."/>
            <person name="Pandey S.P."/>
            <person name="Timmermann B."/>
            <person name="Baldwin I.T."/>
        </authorList>
    </citation>
    <scope>NUCLEOTIDE SEQUENCE [LARGE SCALE GENOMIC DNA]</scope>
    <source>
        <strain evidence="1">UT</strain>
    </source>
</reference>